<evidence type="ECO:0000313" key="3">
    <source>
        <dbReference type="EMBL" id="BAD03704.1"/>
    </source>
</evidence>
<reference evidence="3" key="2">
    <citation type="submission" date="2002-07" db="EMBL/GenBank/DDBJ databases">
        <title>Oryza sativa nipponbare(GA3) genomic DNA, chromosome 8, PAC clone:P0412D08.</title>
        <authorList>
            <person name="Sasaki T."/>
            <person name="Matsumoto T."/>
            <person name="Katayose Y."/>
        </authorList>
    </citation>
    <scope>NUCLEOTIDE SEQUENCE</scope>
</reference>
<evidence type="ECO:0000256" key="1">
    <source>
        <dbReference type="SAM" id="MobiDB-lite"/>
    </source>
</evidence>
<feature type="region of interest" description="Disordered" evidence="1">
    <location>
        <begin position="163"/>
        <end position="211"/>
    </location>
</feature>
<dbReference type="EMBL" id="AP005499">
    <property type="protein sequence ID" value="BAD03704.1"/>
    <property type="molecule type" value="Genomic_DNA"/>
</dbReference>
<feature type="compositionally biased region" description="Low complexity" evidence="1">
    <location>
        <begin position="49"/>
        <end position="61"/>
    </location>
</feature>
<gene>
    <name evidence="2" type="ORF">OSJNBb0094P23.11</name>
    <name evidence="3" type="ORF">P0412D08.38</name>
</gene>
<reference evidence="4" key="4">
    <citation type="journal article" date="2008" name="Nucleic Acids Res.">
        <title>The rice annotation project database (RAP-DB): 2008 update.</title>
        <authorList>
            <consortium name="The rice annotation project (RAP)"/>
        </authorList>
    </citation>
    <scope>GENOME REANNOTATION</scope>
    <source>
        <strain evidence="4">cv. Nipponbare</strain>
    </source>
</reference>
<protein>
    <submittedName>
        <fullName evidence="3">Uncharacterized protein</fullName>
    </submittedName>
</protein>
<name>Q6Z052_ORYSJ</name>
<proteinExistence type="predicted"/>
<organism evidence="3 4">
    <name type="scientific">Oryza sativa subsp. japonica</name>
    <name type="common">Rice</name>
    <dbReference type="NCBI Taxonomy" id="39947"/>
    <lineage>
        <taxon>Eukaryota</taxon>
        <taxon>Viridiplantae</taxon>
        <taxon>Streptophyta</taxon>
        <taxon>Embryophyta</taxon>
        <taxon>Tracheophyta</taxon>
        <taxon>Spermatophyta</taxon>
        <taxon>Magnoliopsida</taxon>
        <taxon>Liliopsida</taxon>
        <taxon>Poales</taxon>
        <taxon>Poaceae</taxon>
        <taxon>BOP clade</taxon>
        <taxon>Oryzoideae</taxon>
        <taxon>Oryzeae</taxon>
        <taxon>Oryzinae</taxon>
        <taxon>Oryza</taxon>
        <taxon>Oryza sativa</taxon>
    </lineage>
</organism>
<reference evidence="4" key="3">
    <citation type="journal article" date="2005" name="Nature">
        <title>The map-based sequence of the rice genome.</title>
        <authorList>
            <consortium name="International rice genome sequencing project (IRGSP)"/>
            <person name="Matsumoto T."/>
            <person name="Wu J."/>
            <person name="Kanamori H."/>
            <person name="Katayose Y."/>
            <person name="Fujisawa M."/>
            <person name="Namiki N."/>
            <person name="Mizuno H."/>
            <person name="Yamamoto K."/>
            <person name="Antonio B.A."/>
            <person name="Baba T."/>
            <person name="Sakata K."/>
            <person name="Nagamura Y."/>
            <person name="Aoki H."/>
            <person name="Arikawa K."/>
            <person name="Arita K."/>
            <person name="Bito T."/>
            <person name="Chiden Y."/>
            <person name="Fujitsuka N."/>
            <person name="Fukunaka R."/>
            <person name="Hamada M."/>
            <person name="Harada C."/>
            <person name="Hayashi A."/>
            <person name="Hijishita S."/>
            <person name="Honda M."/>
            <person name="Hosokawa S."/>
            <person name="Ichikawa Y."/>
            <person name="Idonuma A."/>
            <person name="Iijima M."/>
            <person name="Ikeda M."/>
            <person name="Ikeno M."/>
            <person name="Ito K."/>
            <person name="Ito S."/>
            <person name="Ito T."/>
            <person name="Ito Y."/>
            <person name="Ito Y."/>
            <person name="Iwabuchi A."/>
            <person name="Kamiya K."/>
            <person name="Karasawa W."/>
            <person name="Kurita K."/>
            <person name="Katagiri S."/>
            <person name="Kikuta A."/>
            <person name="Kobayashi H."/>
            <person name="Kobayashi N."/>
            <person name="Machita K."/>
            <person name="Maehara T."/>
            <person name="Masukawa M."/>
            <person name="Mizubayashi T."/>
            <person name="Mukai Y."/>
            <person name="Nagasaki H."/>
            <person name="Nagata Y."/>
            <person name="Naito S."/>
            <person name="Nakashima M."/>
            <person name="Nakama Y."/>
            <person name="Nakamichi Y."/>
            <person name="Nakamura M."/>
            <person name="Meguro A."/>
            <person name="Negishi M."/>
            <person name="Ohta I."/>
            <person name="Ohta T."/>
            <person name="Okamoto M."/>
            <person name="Ono N."/>
            <person name="Saji S."/>
            <person name="Sakaguchi M."/>
            <person name="Sakai K."/>
            <person name="Shibata M."/>
            <person name="Shimokawa T."/>
            <person name="Song J."/>
            <person name="Takazaki Y."/>
            <person name="Terasawa K."/>
            <person name="Tsugane M."/>
            <person name="Tsuji K."/>
            <person name="Ueda S."/>
            <person name="Waki K."/>
            <person name="Yamagata H."/>
            <person name="Yamamoto M."/>
            <person name="Yamamoto S."/>
            <person name="Yamane H."/>
            <person name="Yoshiki S."/>
            <person name="Yoshihara R."/>
            <person name="Yukawa K."/>
            <person name="Zhong H."/>
            <person name="Yano M."/>
            <person name="Yuan Q."/>
            <person name="Ouyang S."/>
            <person name="Liu J."/>
            <person name="Jones K.M."/>
            <person name="Gansberger K."/>
            <person name="Moffat K."/>
            <person name="Hill J."/>
            <person name="Bera J."/>
            <person name="Fadrosh D."/>
            <person name="Jin S."/>
            <person name="Johri S."/>
            <person name="Kim M."/>
            <person name="Overton L."/>
            <person name="Reardon M."/>
            <person name="Tsitrin T."/>
            <person name="Vuong H."/>
            <person name="Weaver B."/>
            <person name="Ciecko A."/>
            <person name="Tallon L."/>
            <person name="Jackson J."/>
            <person name="Pai G."/>
            <person name="Aken S.V."/>
            <person name="Utterback T."/>
            <person name="Reidmuller S."/>
            <person name="Feldblyum T."/>
            <person name="Hsiao J."/>
            <person name="Zismann V."/>
            <person name="Iobst S."/>
            <person name="de Vazeille A.R."/>
            <person name="Buell C.R."/>
            <person name="Ying K."/>
            <person name="Li Y."/>
            <person name="Lu T."/>
            <person name="Huang Y."/>
            <person name="Zhao Q."/>
            <person name="Feng Q."/>
            <person name="Zhang L."/>
            <person name="Zhu J."/>
            <person name="Weng Q."/>
            <person name="Mu J."/>
            <person name="Lu Y."/>
            <person name="Fan D."/>
            <person name="Liu Y."/>
            <person name="Guan J."/>
            <person name="Zhang Y."/>
            <person name="Yu S."/>
            <person name="Liu X."/>
            <person name="Zhang Y."/>
            <person name="Hong G."/>
            <person name="Han B."/>
            <person name="Choisne N."/>
            <person name="Demange N."/>
            <person name="Orjeda G."/>
            <person name="Samain S."/>
            <person name="Cattolico L."/>
            <person name="Pelletier E."/>
            <person name="Couloux A."/>
            <person name="Segurens B."/>
            <person name="Wincker P."/>
            <person name="D'Hont A."/>
            <person name="Scarpelli C."/>
            <person name="Weissenbach J."/>
            <person name="Salanoubat M."/>
            <person name="Quetier F."/>
            <person name="Yu Y."/>
            <person name="Kim H.R."/>
            <person name="Rambo T."/>
            <person name="Currie J."/>
            <person name="Collura K."/>
            <person name="Luo M."/>
            <person name="Yang T."/>
            <person name="Ammiraju J.S.S."/>
            <person name="Engler F."/>
            <person name="Soderlund C."/>
            <person name="Wing R.A."/>
            <person name="Palmer L.E."/>
            <person name="de la Bastide M."/>
            <person name="Spiegel L."/>
            <person name="Nascimento L."/>
            <person name="Zutavern T."/>
            <person name="O'Shaughnessy A."/>
            <person name="Dike S."/>
            <person name="Dedhia N."/>
            <person name="Preston R."/>
            <person name="Balija V."/>
            <person name="McCombie W.R."/>
            <person name="Chow T."/>
            <person name="Chen H."/>
            <person name="Chung M."/>
            <person name="Chen C."/>
            <person name="Shaw J."/>
            <person name="Wu H."/>
            <person name="Hsiao K."/>
            <person name="Chao Y."/>
            <person name="Chu M."/>
            <person name="Cheng C."/>
            <person name="Hour A."/>
            <person name="Lee P."/>
            <person name="Lin S."/>
            <person name="Lin Y."/>
            <person name="Liou J."/>
            <person name="Liu S."/>
            <person name="Hsing Y."/>
            <person name="Raghuvanshi S."/>
            <person name="Mohanty A."/>
            <person name="Bharti A.K."/>
            <person name="Gaur A."/>
            <person name="Gupta V."/>
            <person name="Kumar D."/>
            <person name="Ravi V."/>
            <person name="Vij S."/>
            <person name="Kapur A."/>
            <person name="Khurana P."/>
            <person name="Khurana P."/>
            <person name="Khurana J.P."/>
            <person name="Tyagi A.K."/>
            <person name="Gaikwad K."/>
            <person name="Singh A."/>
            <person name="Dalal V."/>
            <person name="Srivastava S."/>
            <person name="Dixit A."/>
            <person name="Pal A.K."/>
            <person name="Ghazi I.A."/>
            <person name="Yadav M."/>
            <person name="Pandit A."/>
            <person name="Bhargava A."/>
            <person name="Sureshbabu K."/>
            <person name="Batra K."/>
            <person name="Sharma T.R."/>
            <person name="Mohapatra T."/>
            <person name="Singh N.K."/>
            <person name="Messing J."/>
            <person name="Nelson A.B."/>
            <person name="Fuks G."/>
            <person name="Kavchok S."/>
            <person name="Keizer G."/>
            <person name="Linton E."/>
            <person name="Llaca V."/>
            <person name="Song R."/>
            <person name="Tanyolac B."/>
            <person name="Young S."/>
            <person name="Ho-Il K."/>
            <person name="Hahn J.H."/>
            <person name="Sangsakoo G."/>
            <person name="Vanavichit A."/>
            <person name="de Mattos Luiz.A.T."/>
            <person name="Zimmer P.D."/>
            <person name="Malone G."/>
            <person name="Dellagostin O."/>
            <person name="de Oliveira A.C."/>
            <person name="Bevan M."/>
            <person name="Bancroft I."/>
            <person name="Minx P."/>
            <person name="Cordum H."/>
            <person name="Wilson R."/>
            <person name="Cheng Z."/>
            <person name="Jin W."/>
            <person name="Jiang J."/>
            <person name="Leong S.A."/>
            <person name="Iwama H."/>
            <person name="Gojobori T."/>
            <person name="Itoh T."/>
            <person name="Niimura Y."/>
            <person name="Fujii Y."/>
            <person name="Habara T."/>
            <person name="Sakai H."/>
            <person name="Sato Y."/>
            <person name="Wilson G."/>
            <person name="Kumar K."/>
            <person name="McCouch S."/>
            <person name="Juretic N."/>
            <person name="Hoen D."/>
            <person name="Wright S."/>
            <person name="Bruskiewich R."/>
            <person name="Bureau T."/>
            <person name="Miyao A."/>
            <person name="Hirochika H."/>
            <person name="Nishikawa T."/>
            <person name="Kadowaki K."/>
            <person name="Sugiura M."/>
            <person name="Burr B."/>
            <person name="Sasaki T."/>
        </authorList>
    </citation>
    <scope>NUCLEOTIDE SEQUENCE [LARGE SCALE GENOMIC DNA]</scope>
    <source>
        <strain evidence="4">cv. Nipponbare</strain>
    </source>
</reference>
<evidence type="ECO:0000313" key="2">
    <source>
        <dbReference type="EMBL" id="BAD03567.1"/>
    </source>
</evidence>
<dbReference type="EMBL" id="AP005416">
    <property type="protein sequence ID" value="BAD03567.1"/>
    <property type="molecule type" value="Genomic_DNA"/>
</dbReference>
<reference evidence="2" key="1">
    <citation type="submission" date="2002-06" db="EMBL/GenBank/DDBJ databases">
        <title>Oryza sativa nipponbare(GA3) genomic DNA, chromosome 8, BAC clone:OSJNBb0094P23.</title>
        <authorList>
            <person name="Sasaki T."/>
            <person name="Matsumoto T."/>
            <person name="Katayose Y."/>
        </authorList>
    </citation>
    <scope>NUCLEOTIDE SEQUENCE</scope>
</reference>
<feature type="region of interest" description="Disordered" evidence="1">
    <location>
        <begin position="22"/>
        <end position="77"/>
    </location>
</feature>
<feature type="compositionally biased region" description="Low complexity" evidence="1">
    <location>
        <begin position="173"/>
        <end position="183"/>
    </location>
</feature>
<dbReference type="AlphaFoldDB" id="Q6Z052"/>
<evidence type="ECO:0000313" key="4">
    <source>
        <dbReference type="Proteomes" id="UP000000763"/>
    </source>
</evidence>
<accession>Q6Z052</accession>
<feature type="compositionally biased region" description="Basic and acidic residues" evidence="1">
    <location>
        <begin position="184"/>
        <end position="199"/>
    </location>
</feature>
<sequence>MGEGRGAQWAAAIGEKGEEWWPARVAPHAAVGPSRSSREFEVEEDDDATTASRSSASSTRSGSKAEAEQSGCYGSEEAGSAAPLPIRSIFLHIAAAIRCRVLVRRLQKRRRGVARQLVLRGQESGLRWRISARLVGFAGRRMRLGGGRGGTGVAWRRYWEAGGGRKGRDGWRARPSSAVSSASRWKERNGEKGRSRREIQSGPPTQPPIPF</sequence>
<dbReference type="Proteomes" id="UP000000763">
    <property type="component" value="Chromosome 8"/>
</dbReference>